<reference evidence="7 8" key="1">
    <citation type="journal article" date="2002" name="Science">
        <title>The genome sequence of the malaria mosquito Anopheles gambiae.</title>
        <authorList>
            <person name="Holt R.A."/>
            <person name="Subramanian G.M."/>
            <person name="Halpern A."/>
            <person name="Sutton G.G."/>
            <person name="Charlab R."/>
            <person name="Nusskern D.R."/>
            <person name="Wincker P."/>
            <person name="Clark A.G."/>
            <person name="Ribeiro J.M."/>
            <person name="Wides R."/>
            <person name="Salzberg S.L."/>
            <person name="Loftus B."/>
            <person name="Yandell M."/>
            <person name="Majoros W.H."/>
            <person name="Rusch D.B."/>
            <person name="Lai Z."/>
            <person name="Kraft C.L."/>
            <person name="Abril J.F."/>
            <person name="Anthouard V."/>
            <person name="Arensburger P."/>
            <person name="Atkinson P.W."/>
            <person name="Baden H."/>
            <person name="de Berardinis V."/>
            <person name="Baldwin D."/>
            <person name="Benes V."/>
            <person name="Biedler J."/>
            <person name="Blass C."/>
            <person name="Bolanos R."/>
            <person name="Boscus D."/>
            <person name="Barnstead M."/>
            <person name="Cai S."/>
            <person name="Center A."/>
            <person name="Chaturverdi K."/>
            <person name="Christophides G.K."/>
            <person name="Chrystal M.A."/>
            <person name="Clamp M."/>
            <person name="Cravchik A."/>
            <person name="Curwen V."/>
            <person name="Dana A."/>
            <person name="Delcher A."/>
            <person name="Dew I."/>
            <person name="Evans C.A."/>
            <person name="Flanigan M."/>
            <person name="Grundschober-Freimoser A."/>
            <person name="Friedli L."/>
            <person name="Gu Z."/>
            <person name="Guan P."/>
            <person name="Guigo R."/>
            <person name="Hillenmeyer M.E."/>
            <person name="Hladun S.L."/>
            <person name="Hogan J.R."/>
            <person name="Hong Y.S."/>
            <person name="Hoover J."/>
            <person name="Jaillon O."/>
            <person name="Ke Z."/>
            <person name="Kodira C."/>
            <person name="Kokoza E."/>
            <person name="Koutsos A."/>
            <person name="Letunic I."/>
            <person name="Levitsky A."/>
            <person name="Liang Y."/>
            <person name="Lin J.J."/>
            <person name="Lobo N.F."/>
            <person name="Lopez J.R."/>
            <person name="Malek J.A."/>
            <person name="McIntosh T.C."/>
            <person name="Meister S."/>
            <person name="Miller J."/>
            <person name="Mobarry C."/>
            <person name="Mongin E."/>
            <person name="Murphy S.D."/>
            <person name="O'Brochta D.A."/>
            <person name="Pfannkoch C."/>
            <person name="Qi R."/>
            <person name="Regier M.A."/>
            <person name="Remington K."/>
            <person name="Shao H."/>
            <person name="Sharakhova M.V."/>
            <person name="Sitter C.D."/>
            <person name="Shetty J."/>
            <person name="Smith T.J."/>
            <person name="Strong R."/>
            <person name="Sun J."/>
            <person name="Thomasova D."/>
            <person name="Ton L.Q."/>
            <person name="Topalis P."/>
            <person name="Tu Z."/>
            <person name="Unger M.F."/>
            <person name="Walenz B."/>
            <person name="Wang A."/>
            <person name="Wang J."/>
            <person name="Wang M."/>
            <person name="Wang X."/>
            <person name="Woodford K.J."/>
            <person name="Wortman J.R."/>
            <person name="Wu M."/>
            <person name="Yao A."/>
            <person name="Zdobnov E.M."/>
            <person name="Zhang H."/>
            <person name="Zhao Q."/>
            <person name="Zhao S."/>
            <person name="Zhu S.C."/>
            <person name="Zhimulev I."/>
            <person name="Coluzzi M."/>
            <person name="della Torre A."/>
            <person name="Roth C.W."/>
            <person name="Louis C."/>
            <person name="Kalush F."/>
            <person name="Mural R.J."/>
            <person name="Myers E.W."/>
            <person name="Adams M.D."/>
            <person name="Smith H.O."/>
            <person name="Broder S."/>
            <person name="Gardner M.J."/>
            <person name="Fraser C.M."/>
            <person name="Birney E."/>
            <person name="Bork P."/>
            <person name="Brey P.T."/>
            <person name="Venter J.C."/>
            <person name="Weissenbach J."/>
            <person name="Kafatos F.C."/>
            <person name="Collins F.H."/>
            <person name="Hoffman S.L."/>
        </authorList>
    </citation>
    <scope>NUCLEOTIDE SEQUENCE [LARGE SCALE GENOMIC DNA]</scope>
    <source>
        <strain evidence="7 8">PEST</strain>
    </source>
</reference>
<dbReference type="Pfam" id="PF07679">
    <property type="entry name" value="I-set"/>
    <property type="match status" value="1"/>
</dbReference>
<feature type="compositionally biased region" description="Polar residues" evidence="4">
    <location>
        <begin position="1675"/>
        <end position="1688"/>
    </location>
</feature>
<keyword evidence="8" id="KW-1185">Reference proteome</keyword>
<dbReference type="GO" id="GO:0030424">
    <property type="term" value="C:axon"/>
    <property type="evidence" value="ECO:0000318"/>
    <property type="project" value="GO_Central"/>
</dbReference>
<dbReference type="CDD" id="cd00096">
    <property type="entry name" value="Ig"/>
    <property type="match status" value="1"/>
</dbReference>
<keyword evidence="5" id="KW-1133">Transmembrane helix</keyword>
<keyword evidence="5" id="KW-0472">Membrane</keyword>
<organism evidence="7 8">
    <name type="scientific">Anopheles gambiae</name>
    <name type="common">African malaria mosquito</name>
    <dbReference type="NCBI Taxonomy" id="7165"/>
    <lineage>
        <taxon>Eukaryota</taxon>
        <taxon>Metazoa</taxon>
        <taxon>Ecdysozoa</taxon>
        <taxon>Arthropoda</taxon>
        <taxon>Hexapoda</taxon>
        <taxon>Insecta</taxon>
        <taxon>Pterygota</taxon>
        <taxon>Neoptera</taxon>
        <taxon>Endopterygota</taxon>
        <taxon>Diptera</taxon>
        <taxon>Nematocera</taxon>
        <taxon>Culicoidea</taxon>
        <taxon>Culicidae</taxon>
        <taxon>Anophelinae</taxon>
        <taxon>Anopheles</taxon>
    </lineage>
</organism>
<feature type="transmembrane region" description="Helical" evidence="5">
    <location>
        <begin position="1150"/>
        <end position="1175"/>
    </location>
</feature>
<protein>
    <submittedName>
        <fullName evidence="7">Uncharacterized protein</fullName>
    </submittedName>
</protein>
<dbReference type="SMART" id="SM00408">
    <property type="entry name" value="IGc2"/>
    <property type="match status" value="2"/>
</dbReference>
<evidence type="ECO:0000256" key="5">
    <source>
        <dbReference type="SAM" id="Phobius"/>
    </source>
</evidence>
<dbReference type="GO" id="GO:0007411">
    <property type="term" value="P:axon guidance"/>
    <property type="evidence" value="ECO:0000318"/>
    <property type="project" value="GO_Central"/>
</dbReference>
<accession>A0A1S4GH37</accession>
<dbReference type="InParanoid" id="A0A1S4GH37"/>
<dbReference type="RefSeq" id="XP_061502811.1">
    <property type="nucleotide sequence ID" value="XM_061646827.1"/>
</dbReference>
<dbReference type="GeneID" id="1273013"/>
<dbReference type="InterPro" id="IPR003599">
    <property type="entry name" value="Ig_sub"/>
</dbReference>
<feature type="compositionally biased region" description="Polar residues" evidence="4">
    <location>
        <begin position="1347"/>
        <end position="1358"/>
    </location>
</feature>
<keyword evidence="2" id="KW-1015">Disulfide bond</keyword>
<feature type="compositionally biased region" description="Acidic residues" evidence="4">
    <location>
        <begin position="84"/>
        <end position="113"/>
    </location>
</feature>
<feature type="compositionally biased region" description="Polar residues" evidence="4">
    <location>
        <begin position="1293"/>
        <end position="1303"/>
    </location>
</feature>
<sequence>MALLSFRLSILFTIGLLLLNGFVSDSSVLAFVNEEGPERLRLIAAPPSHVIVTGSRSAPVYLPCQAELGPDTSDDIPNSSYGDEYLDEHNEEDEEEEEDEEGYDEDTDEMEDDFLPHTSSLVTNNDLTNGDHRQQQQQQQQQAQQTGQHFSRQYKDYDDTEEEEERRRRRRRKRYVHTQRRGGEYYGSPGSIFEYVWYRNGLEFLTTSFQSQNQRQTHKGFRLFENGTLRILYNRQNGNIVAGVYRCMATLVSHQQRYQGSILSTESTVSIAYLERDNQINFPNNTIVVRANEPTVLPCPFQSYPAANITWSMNKTVLQLHSNFGNARDSRFFLLQNGSLLITDVQLMDSGRYRCNATNNYVAKNVRSTSFNLAVISAPPSSLTVERGKRLLPPLQPVRLSVRAGDTLRLHCACYSCKPQWLFTPRQSQIPIRLENFTHQVAFVNVSVERHEGTFTCRTPDGTDRQAFNVTVLVAPAIVSKIASYTSSVVASMAFNCTVTGNPMPAAIWYKNGRELTSNYIVHHNYPMLQINTLDPEDEGLYQCMARNEAGEVSVSSYLTIRDRQKYRHKAKRLDGIRCYPVDTTSLYLTFTVPPHVSANIEYVMYYLASDDPFRWYSSPPTHLAANGSLRISGKMVEPFRNYTVFLRACSVSDISGTENMRGNGAPGMQKVIPSRLSRGIRCASQGYPILSTFFPNNGIFIWWPKHDGIQPTAFTIQLRHGGNSNLTTFTNQIIGTVDPLDDYMSHDEVEPLLGKIEAETKELQDWLWNENDAAEGVSDGNKGAENLAHQRRRRRRRQSHREGRRNRHAFDLSKDRKQIFDSLATSGAMDVDVPIPVNADHIRSSNVSSIQAAVAAAKLSTAGQGSLGDDAQARKTHQQITVTQVKVAGNVTGILLPNIRSVMVRVLGSLAADGEPAVQDLRYVEWKVIDTDAPRTDAVNRFQASHIDSRSVQFTWSRFVATKAINRCLQLCYKNVNYDVTMRGGSNRFDCQKIPKDASYYNVKDLVPVTMYKAFLKPCESTEALSDILDFQTKHDVPGPVTNHELHRKGGTISITWGPPENRNGVLQGYLVEWITEDSVQHSANLSADAISFTFPNVTSDERINISLRALSTFGLGIPIYLNLKNYEGVVSGGDGNGAGNPTGYNDRWLFQLYLIAIVLILFVVMGIFCYLLLRRKACKKANSSSGAPLNNRAPVTTAGSDVRHHLAIDASAMQMMGMITGCNNDMHEMQTLIRSSNNYPARANGTVMANGLAINTYGQTMPETNPVPVAALITRNRPQPRKSYHAPSANVPLSGTGSTAASKAGPCTVITSYKELLGKERLDCVGSSSSSSSTSSCGNARFAPTVSNIPQRSSTKVGGHYDGTDKGSSGANDAAATSSDSCLPVNQECLATNGPVATTSNNGSTSATLTRRTSERKSSPTLSFSSKLPCAVLPLSSSPSSSCTSTPSSLSPASSQGVLKQCSPVEFDSSQRRLLETTLDSNTSTIIVEEAKQQQLDIPAALAPPPPPPTTTTPQHPVEIYDYDYATNCDDEREDERDHSRQLLLAQECREVPEHTTSPLMGPMPTDQSTAVLPTLSEQENKLHECITRRQQSKTHDEVNQNYRHANAFVSSNGVELALAKHKPQTYNLKRNQGEKRGHDDDDNDDDAGDDDDDDDDELDNSSSLLNSSSLSTKPLHQQNHTSSWNFRRPIIGPNG</sequence>
<dbReference type="PROSITE" id="PS50853">
    <property type="entry name" value="FN3"/>
    <property type="match status" value="1"/>
</dbReference>
<dbReference type="Pfam" id="PF13927">
    <property type="entry name" value="Ig_3"/>
    <property type="match status" value="1"/>
</dbReference>
<dbReference type="FunCoup" id="A0A1S4GH37">
    <property type="interactions" value="7"/>
</dbReference>
<dbReference type="CTD" id="43197"/>
<dbReference type="InterPro" id="IPR003598">
    <property type="entry name" value="Ig_sub2"/>
</dbReference>
<dbReference type="GO" id="GO:0070593">
    <property type="term" value="P:dendrite self-avoidance"/>
    <property type="evidence" value="ECO:0000318"/>
    <property type="project" value="GO_Central"/>
</dbReference>
<evidence type="ECO:0000256" key="2">
    <source>
        <dbReference type="ARBA" id="ARBA00023157"/>
    </source>
</evidence>
<dbReference type="RefSeq" id="XP_061502814.1">
    <property type="nucleotide sequence ID" value="XM_061646830.1"/>
</dbReference>
<dbReference type="InterPro" id="IPR036116">
    <property type="entry name" value="FN3_sf"/>
</dbReference>
<feature type="compositionally biased region" description="Basic residues" evidence="4">
    <location>
        <begin position="790"/>
        <end position="808"/>
    </location>
</feature>
<dbReference type="GO" id="GO:0098632">
    <property type="term" value="F:cell-cell adhesion mediator activity"/>
    <property type="evidence" value="ECO:0000318"/>
    <property type="project" value="GO_Central"/>
</dbReference>
<dbReference type="InterPro" id="IPR013783">
    <property type="entry name" value="Ig-like_fold"/>
</dbReference>
<evidence type="ECO:0000256" key="6">
    <source>
        <dbReference type="SAM" id="SignalP"/>
    </source>
</evidence>
<feature type="compositionally biased region" description="Polar residues" evidence="4">
    <location>
        <begin position="1368"/>
        <end position="1381"/>
    </location>
</feature>
<feature type="region of interest" description="Disordered" evidence="4">
    <location>
        <begin position="64"/>
        <end position="175"/>
    </location>
</feature>
<dbReference type="Proteomes" id="UP000007062">
    <property type="component" value="Chromosome 2R"/>
</dbReference>
<feature type="compositionally biased region" description="Low complexity" evidence="4">
    <location>
        <begin position="1399"/>
        <end position="1412"/>
    </location>
</feature>
<feature type="chain" id="PRO_5043613056" evidence="6">
    <location>
        <begin position="26"/>
        <end position="1698"/>
    </location>
</feature>
<dbReference type="SMART" id="SM00409">
    <property type="entry name" value="IG"/>
    <property type="match status" value="3"/>
</dbReference>
<feature type="region of interest" description="Disordered" evidence="4">
    <location>
        <begin position="1326"/>
        <end position="1381"/>
    </location>
</feature>
<dbReference type="SUPFAM" id="SSF48726">
    <property type="entry name" value="Immunoglobulin"/>
    <property type="match status" value="2"/>
</dbReference>
<dbReference type="SUPFAM" id="SSF49265">
    <property type="entry name" value="Fibronectin type III"/>
    <property type="match status" value="2"/>
</dbReference>
<dbReference type="SMART" id="SM00060">
    <property type="entry name" value="FN3"/>
    <property type="match status" value="3"/>
</dbReference>
<dbReference type="KEGG" id="aga:1273013"/>
<feature type="compositionally biased region" description="Low complexity" evidence="4">
    <location>
        <begin position="1663"/>
        <end position="1674"/>
    </location>
</feature>
<keyword evidence="5" id="KW-0812">Transmembrane</keyword>
<dbReference type="InterPro" id="IPR003961">
    <property type="entry name" value="FN3_dom"/>
</dbReference>
<evidence type="ECO:0000256" key="3">
    <source>
        <dbReference type="ARBA" id="ARBA00023319"/>
    </source>
</evidence>
<dbReference type="VEuPathDB" id="VectorBase:AGAMI1_003181"/>
<feature type="compositionally biased region" description="Low complexity" evidence="4">
    <location>
        <begin position="1329"/>
        <end position="1338"/>
    </location>
</feature>
<dbReference type="VEuPathDB" id="VectorBase:AGAP002949"/>
<dbReference type="PANTHER" id="PTHR10075">
    <property type="entry name" value="BASIGIN RELATED"/>
    <property type="match status" value="1"/>
</dbReference>
<dbReference type="PROSITE" id="PS50835">
    <property type="entry name" value="IG_LIKE"/>
    <property type="match status" value="2"/>
</dbReference>
<reference evidence="7 8" key="2">
    <citation type="journal article" date="2004" name="Trends Parasitol.">
        <title>The Anopheles gambiae genome: an update.</title>
        <authorList>
            <person name="Mongin E."/>
            <person name="Louis C."/>
            <person name="Holt R.A."/>
            <person name="Birney E."/>
            <person name="Collins F.H."/>
        </authorList>
    </citation>
    <scope>NUCLEOTIDE SEQUENCE [LARGE SCALE GENOMIC DNA]</scope>
    <source>
        <strain evidence="7 8">PEST</strain>
    </source>
</reference>
<dbReference type="PANTHER" id="PTHR10075:SF100">
    <property type="entry name" value="FASCICLIN-2"/>
    <property type="match status" value="1"/>
</dbReference>
<dbReference type="GO" id="GO:0007156">
    <property type="term" value="P:homophilic cell adhesion via plasma membrane adhesion molecules"/>
    <property type="evidence" value="ECO:0000318"/>
    <property type="project" value="GO_Central"/>
</dbReference>
<feature type="region of interest" description="Disordered" evidence="4">
    <location>
        <begin position="775"/>
        <end position="812"/>
    </location>
</feature>
<dbReference type="GO" id="GO:0005886">
    <property type="term" value="C:plasma membrane"/>
    <property type="evidence" value="ECO:0000318"/>
    <property type="project" value="GO_Central"/>
</dbReference>
<keyword evidence="3" id="KW-0393">Immunoglobulin domain</keyword>
<reference evidence="7" key="3">
    <citation type="submission" date="2020-05" db="UniProtKB">
        <authorList>
            <consortium name="EnsemblMetazoa"/>
        </authorList>
    </citation>
    <scope>IDENTIFICATION</scope>
    <source>
        <strain evidence="7">PEST</strain>
    </source>
</reference>
<feature type="signal peptide" evidence="6">
    <location>
        <begin position="1"/>
        <end position="25"/>
    </location>
</feature>
<dbReference type="EnsemblMetazoa" id="AGAP002949-RA">
    <property type="protein sequence ID" value="AGAP002949-PA"/>
    <property type="gene ID" value="AGAP002949"/>
</dbReference>
<evidence type="ECO:0000256" key="4">
    <source>
        <dbReference type="SAM" id="MobiDB-lite"/>
    </source>
</evidence>
<feature type="region of interest" description="Disordered" evidence="4">
    <location>
        <begin position="1623"/>
        <end position="1698"/>
    </location>
</feature>
<dbReference type="EMBL" id="AAAB01008859">
    <property type="status" value="NOT_ANNOTATED_CDS"/>
    <property type="molecule type" value="Genomic_DNA"/>
</dbReference>
<dbReference type="Gene3D" id="2.60.40.10">
    <property type="entry name" value="Immunoglobulins"/>
    <property type="match status" value="3"/>
</dbReference>
<dbReference type="RefSeq" id="XP_061502813.1">
    <property type="nucleotide sequence ID" value="XM_061646829.1"/>
</dbReference>
<feature type="compositionally biased region" description="Low complexity" evidence="4">
    <location>
        <begin position="135"/>
        <end position="145"/>
    </location>
</feature>
<evidence type="ECO:0000313" key="7">
    <source>
        <dbReference type="EnsemblMetazoa" id="AGAP002949-PA"/>
    </source>
</evidence>
<dbReference type="CDD" id="cd00063">
    <property type="entry name" value="FN3"/>
    <property type="match status" value="1"/>
</dbReference>
<evidence type="ECO:0000313" key="8">
    <source>
        <dbReference type="Proteomes" id="UP000007062"/>
    </source>
</evidence>
<dbReference type="RefSeq" id="XP_061502812.1">
    <property type="nucleotide sequence ID" value="XM_061646828.1"/>
</dbReference>
<dbReference type="FunFam" id="2.60.40.10:FF:000032">
    <property type="entry name" value="palladin isoform X1"/>
    <property type="match status" value="1"/>
</dbReference>
<feature type="compositionally biased region" description="Polar residues" evidence="4">
    <location>
        <begin position="117"/>
        <end position="128"/>
    </location>
</feature>
<feature type="region of interest" description="Disordered" evidence="4">
    <location>
        <begin position="1280"/>
        <end position="1305"/>
    </location>
</feature>
<feature type="compositionally biased region" description="Acidic residues" evidence="4">
    <location>
        <begin position="1643"/>
        <end position="1662"/>
    </location>
</feature>
<evidence type="ECO:0000256" key="1">
    <source>
        <dbReference type="ARBA" id="ARBA00022737"/>
    </source>
</evidence>
<keyword evidence="6" id="KW-0732">Signal</keyword>
<dbReference type="InterPro" id="IPR036179">
    <property type="entry name" value="Ig-like_dom_sf"/>
</dbReference>
<feature type="region of interest" description="Disordered" evidence="4">
    <location>
        <begin position="1395"/>
        <end position="1426"/>
    </location>
</feature>
<dbReference type="InterPro" id="IPR013098">
    <property type="entry name" value="Ig_I-set"/>
</dbReference>
<dbReference type="InterPro" id="IPR007110">
    <property type="entry name" value="Ig-like_dom"/>
</dbReference>
<name>A0A1S4GH37_ANOGA</name>
<keyword evidence="1" id="KW-0677">Repeat</keyword>
<proteinExistence type="predicted"/>